<proteinExistence type="predicted"/>
<organism evidence="2 3">
    <name type="scientific">Streptomyces koyangensis</name>
    <dbReference type="NCBI Taxonomy" id="188770"/>
    <lineage>
        <taxon>Bacteria</taxon>
        <taxon>Bacillati</taxon>
        <taxon>Actinomycetota</taxon>
        <taxon>Actinomycetes</taxon>
        <taxon>Kitasatosporales</taxon>
        <taxon>Streptomycetaceae</taxon>
        <taxon>Streptomyces</taxon>
        <taxon>Streptomyces aurantiacus group</taxon>
    </lineage>
</organism>
<evidence type="ECO:0000313" key="3">
    <source>
        <dbReference type="Proteomes" id="UP000259636"/>
    </source>
</evidence>
<accession>A0A385DF41</accession>
<sequence>MTGFWGDGGAYGAWVAHLREWGAGGDPDPAALPVLRPEDWAEDTWRRLAVHLQEAVAARFGHWSTALSAAAADRAGAGPGAFGRTLAHSRTGLRGLRRFTAHPGLPEHVREELGSLVDESITRTQQALEENLDGLAASGVPPGTVELMRRELRDNALTAVLAEERAPAPGRPRRGLLRRRPAEPAPPAPPPDPWGAPPPDGPPRRRIIPG</sequence>
<dbReference type="Proteomes" id="UP000259636">
    <property type="component" value="Chromosome"/>
</dbReference>
<feature type="region of interest" description="Disordered" evidence="1">
    <location>
        <begin position="164"/>
        <end position="210"/>
    </location>
</feature>
<reference evidence="2 3" key="1">
    <citation type="submission" date="2018-08" db="EMBL/GenBank/DDBJ databases">
        <authorList>
            <person name="Ferrada E.E."/>
            <person name="Latorre B.A."/>
        </authorList>
    </citation>
    <scope>NUCLEOTIDE SEQUENCE [LARGE SCALE GENOMIC DNA]</scope>
    <source>
        <strain evidence="2 3">VK-A60T</strain>
    </source>
</reference>
<feature type="compositionally biased region" description="Pro residues" evidence="1">
    <location>
        <begin position="183"/>
        <end position="201"/>
    </location>
</feature>
<dbReference type="GeneID" id="300116833"/>
<dbReference type="EMBL" id="CP031742">
    <property type="protein sequence ID" value="AXQ57025.1"/>
    <property type="molecule type" value="Genomic_DNA"/>
</dbReference>
<dbReference type="RefSeq" id="WP_117350101.1">
    <property type="nucleotide sequence ID" value="NZ_CP031742.1"/>
</dbReference>
<dbReference type="AlphaFoldDB" id="A0A385DF41"/>
<dbReference type="KEGG" id="sky:D0C37_22060"/>
<gene>
    <name evidence="2" type="ORF">D0C37_22060</name>
</gene>
<evidence type="ECO:0000256" key="1">
    <source>
        <dbReference type="SAM" id="MobiDB-lite"/>
    </source>
</evidence>
<name>A0A385DF41_9ACTN</name>
<evidence type="ECO:0000313" key="2">
    <source>
        <dbReference type="EMBL" id="AXQ57025.1"/>
    </source>
</evidence>
<protein>
    <submittedName>
        <fullName evidence="2">Uncharacterized protein</fullName>
    </submittedName>
</protein>